<dbReference type="AlphaFoldDB" id="A0A401T2B4"/>
<reference evidence="2 3" key="1">
    <citation type="journal article" date="2018" name="Nat. Ecol. Evol.">
        <title>Shark genomes provide insights into elasmobranch evolution and the origin of vertebrates.</title>
        <authorList>
            <person name="Hara Y"/>
            <person name="Yamaguchi K"/>
            <person name="Onimaru K"/>
            <person name="Kadota M"/>
            <person name="Koyanagi M"/>
            <person name="Keeley SD"/>
            <person name="Tatsumi K"/>
            <person name="Tanaka K"/>
            <person name="Motone F"/>
            <person name="Kageyama Y"/>
            <person name="Nozu R"/>
            <person name="Adachi N"/>
            <person name="Nishimura O"/>
            <person name="Nakagawa R"/>
            <person name="Tanegashima C"/>
            <person name="Kiyatake I"/>
            <person name="Matsumoto R"/>
            <person name="Murakumo K"/>
            <person name="Nishida K"/>
            <person name="Terakita A"/>
            <person name="Kuratani S"/>
            <person name="Sato K"/>
            <person name="Hyodo S Kuraku.S."/>
        </authorList>
    </citation>
    <scope>NUCLEOTIDE SEQUENCE [LARGE SCALE GENOMIC DNA]</scope>
</reference>
<protein>
    <submittedName>
        <fullName evidence="2">Uncharacterized protein</fullName>
    </submittedName>
</protein>
<organism evidence="2 3">
    <name type="scientific">Chiloscyllium punctatum</name>
    <name type="common">Brownbanded bambooshark</name>
    <name type="synonym">Hemiscyllium punctatum</name>
    <dbReference type="NCBI Taxonomy" id="137246"/>
    <lineage>
        <taxon>Eukaryota</taxon>
        <taxon>Metazoa</taxon>
        <taxon>Chordata</taxon>
        <taxon>Craniata</taxon>
        <taxon>Vertebrata</taxon>
        <taxon>Chondrichthyes</taxon>
        <taxon>Elasmobranchii</taxon>
        <taxon>Galeomorphii</taxon>
        <taxon>Galeoidea</taxon>
        <taxon>Orectolobiformes</taxon>
        <taxon>Hemiscylliidae</taxon>
        <taxon>Chiloscyllium</taxon>
    </lineage>
</organism>
<keyword evidence="3" id="KW-1185">Reference proteome</keyword>
<name>A0A401T2B4_CHIPU</name>
<feature type="compositionally biased region" description="Basic and acidic residues" evidence="1">
    <location>
        <begin position="46"/>
        <end position="64"/>
    </location>
</feature>
<comment type="caution">
    <text evidence="2">The sequence shown here is derived from an EMBL/GenBank/DDBJ whole genome shotgun (WGS) entry which is preliminary data.</text>
</comment>
<gene>
    <name evidence="2" type="ORF">chiPu_0015266</name>
</gene>
<feature type="region of interest" description="Disordered" evidence="1">
    <location>
        <begin position="20"/>
        <end position="82"/>
    </location>
</feature>
<feature type="compositionally biased region" description="Polar residues" evidence="1">
    <location>
        <begin position="69"/>
        <end position="82"/>
    </location>
</feature>
<dbReference type="EMBL" id="BEZZ01000880">
    <property type="protein sequence ID" value="GCC36768.1"/>
    <property type="molecule type" value="Genomic_DNA"/>
</dbReference>
<evidence type="ECO:0000313" key="3">
    <source>
        <dbReference type="Proteomes" id="UP000287033"/>
    </source>
</evidence>
<sequence length="82" mass="8654">MVNPVPVIVGVYQGTVIQGHGDLSSAWGPGSAAAAASRPQLPDRSQSSKEIEMEKLNGQNRDEWDSLLANVTPSDSSQKGSF</sequence>
<feature type="compositionally biased region" description="Low complexity" evidence="1">
    <location>
        <begin position="24"/>
        <end position="37"/>
    </location>
</feature>
<evidence type="ECO:0000256" key="1">
    <source>
        <dbReference type="SAM" id="MobiDB-lite"/>
    </source>
</evidence>
<evidence type="ECO:0000313" key="2">
    <source>
        <dbReference type="EMBL" id="GCC36768.1"/>
    </source>
</evidence>
<proteinExistence type="predicted"/>
<accession>A0A401T2B4</accession>
<dbReference type="Proteomes" id="UP000287033">
    <property type="component" value="Unassembled WGS sequence"/>
</dbReference>